<proteinExistence type="predicted"/>
<name>A0ACC6UE11_9BURK</name>
<feature type="non-terminal residue" evidence="1">
    <location>
        <position position="74"/>
    </location>
</feature>
<keyword evidence="2" id="KW-1185">Reference proteome</keyword>
<reference evidence="1" key="1">
    <citation type="submission" date="2024-07" db="EMBL/GenBank/DDBJ databases">
        <title>A survey of Mimosa microsymbionts across Brazilian biomes reveals a high diversity of Paraburkholderia nodulating endemic species, but also that Cupriavidus is common as a symbiont of widespread species.</title>
        <authorList>
            <person name="Rouws L."/>
            <person name="Barauna A."/>
            <person name="Beukes C."/>
            <person name="Rouws J.R.C."/>
            <person name="De Faria S.M."/>
            <person name="Gross E."/>
            <person name="Bueno Dos Reis Junior F."/>
            <person name="Simon M.F."/>
            <person name="Maluk M."/>
            <person name="Odee D.W."/>
            <person name="Kenicer G."/>
            <person name="Young J.P.W."/>
            <person name="Reis V.M."/>
            <person name="Zilli J."/>
            <person name="James E.K."/>
        </authorList>
    </citation>
    <scope>NUCLEOTIDE SEQUENCE</scope>
    <source>
        <strain evidence="1">EG181B</strain>
    </source>
</reference>
<comment type="caution">
    <text evidence="1">The sequence shown here is derived from an EMBL/GenBank/DDBJ whole genome shotgun (WGS) entry which is preliminary data.</text>
</comment>
<dbReference type="Proteomes" id="UP001558850">
    <property type="component" value="Unassembled WGS sequence"/>
</dbReference>
<dbReference type="EMBL" id="JBFRCH010000119">
    <property type="protein sequence ID" value="MEX3937899.1"/>
    <property type="molecule type" value="Genomic_DNA"/>
</dbReference>
<sequence>MKPDTTLVSLSMRELDRLKVIQAVVETGLKPGRAAERLGLTTRQVRRLVARYRESGAAGLISCKRGMPGNRRLD</sequence>
<accession>A0ACC6UE11</accession>
<evidence type="ECO:0000313" key="2">
    <source>
        <dbReference type="Proteomes" id="UP001558850"/>
    </source>
</evidence>
<organism evidence="1 2">
    <name type="scientific">Paraburkholderia phymatum</name>
    <dbReference type="NCBI Taxonomy" id="148447"/>
    <lineage>
        <taxon>Bacteria</taxon>
        <taxon>Pseudomonadati</taxon>
        <taxon>Pseudomonadota</taxon>
        <taxon>Betaproteobacteria</taxon>
        <taxon>Burkholderiales</taxon>
        <taxon>Burkholderiaceae</taxon>
        <taxon>Paraburkholderia</taxon>
    </lineage>
</organism>
<evidence type="ECO:0000313" key="1">
    <source>
        <dbReference type="EMBL" id="MEX3937899.1"/>
    </source>
</evidence>
<protein>
    <submittedName>
        <fullName evidence="1">Helix-turn-helix domain-containing protein</fullName>
    </submittedName>
</protein>
<gene>
    <name evidence="1" type="ORF">AB4Y32_40455</name>
</gene>